<dbReference type="Pfam" id="PF04542">
    <property type="entry name" value="Sigma70_r2"/>
    <property type="match status" value="1"/>
</dbReference>
<dbReference type="Gene3D" id="1.10.1740.10">
    <property type="match status" value="1"/>
</dbReference>
<dbReference type="EMBL" id="LWSG01000043">
    <property type="protein sequence ID" value="OAS83073.1"/>
    <property type="molecule type" value="Genomic_DNA"/>
</dbReference>
<dbReference type="GO" id="GO:0016987">
    <property type="term" value="F:sigma factor activity"/>
    <property type="evidence" value="ECO:0007669"/>
    <property type="project" value="UniProtKB-KW"/>
</dbReference>
<evidence type="ECO:0000256" key="2">
    <source>
        <dbReference type="ARBA" id="ARBA00023015"/>
    </source>
</evidence>
<dbReference type="RefSeq" id="WP_066338512.1">
    <property type="nucleotide sequence ID" value="NZ_LWSG01000043.1"/>
</dbReference>
<dbReference type="STRING" id="152268.A6K24_10630"/>
<evidence type="ECO:0000256" key="5">
    <source>
        <dbReference type="ARBA" id="ARBA00023163"/>
    </source>
</evidence>
<dbReference type="InterPro" id="IPR036388">
    <property type="entry name" value="WH-like_DNA-bd_sf"/>
</dbReference>
<dbReference type="NCBIfam" id="NF007216">
    <property type="entry name" value="PRK09638.1"/>
    <property type="match status" value="1"/>
</dbReference>
<dbReference type="GO" id="GO:0003677">
    <property type="term" value="F:DNA binding"/>
    <property type="evidence" value="ECO:0007669"/>
    <property type="project" value="UniProtKB-KW"/>
</dbReference>
<dbReference type="InterPro" id="IPR000838">
    <property type="entry name" value="RNA_pol_sigma70_ECF_CS"/>
</dbReference>
<evidence type="ECO:0000256" key="4">
    <source>
        <dbReference type="ARBA" id="ARBA00023125"/>
    </source>
</evidence>
<comment type="caution">
    <text evidence="9">The sequence shown here is derived from an EMBL/GenBank/DDBJ whole genome shotgun (WGS) entry which is preliminary data.</text>
</comment>
<dbReference type="InterPro" id="IPR013249">
    <property type="entry name" value="RNA_pol_sigma70_r4_t2"/>
</dbReference>
<feature type="domain" description="RNA polymerase sigma-70 region 2" evidence="7">
    <location>
        <begin position="24"/>
        <end position="90"/>
    </location>
</feature>
<dbReference type="Gene3D" id="1.10.10.10">
    <property type="entry name" value="Winged helix-like DNA-binding domain superfamily/Winged helix DNA-binding domain"/>
    <property type="match status" value="1"/>
</dbReference>
<dbReference type="SUPFAM" id="SSF88659">
    <property type="entry name" value="Sigma3 and sigma4 domains of RNA polymerase sigma factors"/>
    <property type="match status" value="1"/>
</dbReference>
<comment type="similarity">
    <text evidence="1 6">Belongs to the sigma-70 factor family. ECF subfamily.</text>
</comment>
<dbReference type="CDD" id="cd06171">
    <property type="entry name" value="Sigma70_r4"/>
    <property type="match status" value="1"/>
</dbReference>
<dbReference type="OrthoDB" id="3472490at2"/>
<evidence type="ECO:0000256" key="6">
    <source>
        <dbReference type="RuleBase" id="RU000716"/>
    </source>
</evidence>
<dbReference type="InterPro" id="IPR039425">
    <property type="entry name" value="RNA_pol_sigma-70-like"/>
</dbReference>
<keyword evidence="2 6" id="KW-0805">Transcription regulation</keyword>
<protein>
    <recommendedName>
        <fullName evidence="6">RNA polymerase sigma factor</fullName>
    </recommendedName>
</protein>
<dbReference type="PROSITE" id="PS01063">
    <property type="entry name" value="SIGMA70_ECF"/>
    <property type="match status" value="1"/>
</dbReference>
<dbReference type="InterPro" id="IPR013325">
    <property type="entry name" value="RNA_pol_sigma_r2"/>
</dbReference>
<feature type="domain" description="RNA polymerase sigma factor 70 region 4 type 2" evidence="8">
    <location>
        <begin position="121"/>
        <end position="171"/>
    </location>
</feature>
<dbReference type="NCBIfam" id="TIGR02937">
    <property type="entry name" value="sigma70-ECF"/>
    <property type="match status" value="1"/>
</dbReference>
<name>A0A179SRY9_9BACI</name>
<dbReference type="Proteomes" id="UP000078534">
    <property type="component" value="Unassembled WGS sequence"/>
</dbReference>
<evidence type="ECO:0000313" key="9">
    <source>
        <dbReference type="EMBL" id="OAS83073.1"/>
    </source>
</evidence>
<gene>
    <name evidence="9" type="ORF">A6K24_10630</name>
</gene>
<dbReference type="InterPro" id="IPR014284">
    <property type="entry name" value="RNA_pol_sigma-70_dom"/>
</dbReference>
<evidence type="ECO:0000259" key="7">
    <source>
        <dbReference type="Pfam" id="PF04542"/>
    </source>
</evidence>
<dbReference type="PANTHER" id="PTHR43133:SF60">
    <property type="entry name" value="RNA POLYMERASE SIGMA FACTOR SIGV"/>
    <property type="match status" value="1"/>
</dbReference>
<reference evidence="10" key="1">
    <citation type="submission" date="2016-04" db="EMBL/GenBank/DDBJ databases">
        <authorList>
            <person name="Lyu Z."/>
            <person name="Lyu W."/>
        </authorList>
    </citation>
    <scope>NUCLEOTIDE SEQUENCE [LARGE SCALE GENOMIC DNA]</scope>
    <source>
        <strain evidence="10">C44</strain>
    </source>
</reference>
<organism evidence="9 10">
    <name type="scientific">Metabacillus litoralis</name>
    <dbReference type="NCBI Taxonomy" id="152268"/>
    <lineage>
        <taxon>Bacteria</taxon>
        <taxon>Bacillati</taxon>
        <taxon>Bacillota</taxon>
        <taxon>Bacilli</taxon>
        <taxon>Bacillales</taxon>
        <taxon>Bacillaceae</taxon>
        <taxon>Metabacillus</taxon>
    </lineage>
</organism>
<accession>A0A179SRY9</accession>
<evidence type="ECO:0000256" key="3">
    <source>
        <dbReference type="ARBA" id="ARBA00023082"/>
    </source>
</evidence>
<dbReference type="GO" id="GO:0006352">
    <property type="term" value="P:DNA-templated transcription initiation"/>
    <property type="evidence" value="ECO:0007669"/>
    <property type="project" value="InterPro"/>
</dbReference>
<dbReference type="Pfam" id="PF08281">
    <property type="entry name" value="Sigma70_r4_2"/>
    <property type="match status" value="1"/>
</dbReference>
<dbReference type="InterPro" id="IPR013324">
    <property type="entry name" value="RNA_pol_sigma_r3/r4-like"/>
</dbReference>
<dbReference type="InterPro" id="IPR007627">
    <property type="entry name" value="RNA_pol_sigma70_r2"/>
</dbReference>
<evidence type="ECO:0000256" key="1">
    <source>
        <dbReference type="ARBA" id="ARBA00010641"/>
    </source>
</evidence>
<keyword evidence="5 6" id="KW-0804">Transcription</keyword>
<proteinExistence type="inferred from homology"/>
<dbReference type="SUPFAM" id="SSF88946">
    <property type="entry name" value="Sigma2 domain of RNA polymerase sigma factors"/>
    <property type="match status" value="1"/>
</dbReference>
<evidence type="ECO:0000259" key="8">
    <source>
        <dbReference type="Pfam" id="PF08281"/>
    </source>
</evidence>
<evidence type="ECO:0000313" key="10">
    <source>
        <dbReference type="Proteomes" id="UP000078534"/>
    </source>
</evidence>
<dbReference type="AlphaFoldDB" id="A0A179SRY9"/>
<keyword evidence="3 6" id="KW-0731">Sigma factor</keyword>
<keyword evidence="4 6" id="KW-0238">DNA-binding</keyword>
<dbReference type="PANTHER" id="PTHR43133">
    <property type="entry name" value="RNA POLYMERASE ECF-TYPE SIGMA FACTO"/>
    <property type="match status" value="1"/>
</dbReference>
<dbReference type="GO" id="GO:0006950">
    <property type="term" value="P:response to stress"/>
    <property type="evidence" value="ECO:0007669"/>
    <property type="project" value="UniProtKB-ARBA"/>
</dbReference>
<keyword evidence="10" id="KW-1185">Reference proteome</keyword>
<sequence length="176" mass="21356">MDQVEESKLVNDAKRGDDEAFTELFQMNYRFLYKYLIKLTLHPDQAEDLIQETMLKAYVHLQSFKGESKYSTWLISIASRLFIDQKRKEVRDKRRYEKVRDDVKQKMKWNVMINGQEWTIYLELFARLEPDIRTPILLRHYYGFTYPEIAKMLNLKEGTVKTRVHNGLKRIRKELW</sequence>